<evidence type="ECO:0008006" key="9">
    <source>
        <dbReference type="Google" id="ProtNLM"/>
    </source>
</evidence>
<dbReference type="InterPro" id="IPR001650">
    <property type="entry name" value="Helicase_C-like"/>
</dbReference>
<dbReference type="AlphaFoldDB" id="A0A6C0IXQ5"/>
<evidence type="ECO:0000256" key="3">
    <source>
        <dbReference type="ARBA" id="ARBA00022806"/>
    </source>
</evidence>
<sequence length="950" mass="111928">MSSEKLYFHQYSDNELSILMSDLSKNENLNVKNLLDNFEQQEKDKLKKKKKQSGKAIKIIEANIEKKLKQLEGDDMDKLSYYKDLSVINNDTIGDIKLFQTEFGKNRLKYKLLERSYKTENMESTIELYLQIIDIKPETKHEQRFRDKMEKKLLDFNYKEFQFESLSNRLPPLDFYNDYEKKLEPWQLSILKQIKHNKDILIVAKTSMGKTWLAMYPGLLGKKTLFIVPTKPLAYQVASTFIKFLGGKTGLIVKDITNISENDTIIVGTPKEIEDNLSYLNFDFETIVCDEIHNISNYDGDCYERLIKLFIPKSQFIALSATIGNPEEVRDWFGKISGRPVFLEMHSARFLNLQRQLWINNSLEKLHPFSCLEIDDINEDFLSSNIPFTPYDNIQVYKKLDEYFGDSVKHLNLNKVFLGNNKRLSLDDSKLYEDLLKKELLNIKTQNPEKLEKLLDSFKRDVIIEDEINLYNLVNTIKNNNLSPCIIFQNNTNYCKEIFNKIVYYLEKLEKLNYPYHYENLEFNQGLFLEYKKKLHMFTVNIKLGSTVKNKEETKDQMIKDFKKKELEAYYQKIVAKYEKQKIEINKSDYSRKIKSIQLNNLETEFQKVLNNGSIKKYDVFEKHIDFSLSKDQPMSAEQIRQIRKKISNQLNIRVDYNNTFIQGLKRGIGIYTSELPEIYNQIVQSLAQNGDLEFVVSDKTLALGINMPFRSSCILGYKDNIQFSKNDYEQMIGRSGRRGKDSEGHVIYANVDWKNLMKGSMGTISGQDKILNKYNVLSDISNWSLDQTNNIYENFINKNILVDKSKITKIFSYDILEKNIIWSLRYYENQIIVWLKYHDIFDMEFKKSKLNKIDLIKLFEIVLAIFIDNCDKIDLKNVNLCDNTKNILNQYKQSSLENSEKEIYLIADIIKLLYNNYINSDYYINLKKIMRALFENLLELINKNQCLSK</sequence>
<dbReference type="PANTHER" id="PTHR44533:SF4">
    <property type="entry name" value="DEAD_H RNA HELICASE, PUTATIVE-RELATED"/>
    <property type="match status" value="1"/>
</dbReference>
<dbReference type="GO" id="GO:0004386">
    <property type="term" value="F:helicase activity"/>
    <property type="evidence" value="ECO:0007669"/>
    <property type="project" value="UniProtKB-KW"/>
</dbReference>
<dbReference type="PROSITE" id="PS51194">
    <property type="entry name" value="HELICASE_CTER"/>
    <property type="match status" value="1"/>
</dbReference>
<name>A0A6C0IXQ5_9ZZZZ</name>
<dbReference type="GO" id="GO:0003676">
    <property type="term" value="F:nucleic acid binding"/>
    <property type="evidence" value="ECO:0007669"/>
    <property type="project" value="InterPro"/>
</dbReference>
<feature type="domain" description="Helicase ATP-binding" evidence="6">
    <location>
        <begin position="191"/>
        <end position="341"/>
    </location>
</feature>
<dbReference type="PANTHER" id="PTHR44533">
    <property type="entry name" value="DEAD/H RNA HELICASE, PUTATIVE-RELATED"/>
    <property type="match status" value="1"/>
</dbReference>
<evidence type="ECO:0000256" key="1">
    <source>
        <dbReference type="ARBA" id="ARBA00022741"/>
    </source>
</evidence>
<evidence type="ECO:0000256" key="2">
    <source>
        <dbReference type="ARBA" id="ARBA00022801"/>
    </source>
</evidence>
<keyword evidence="2" id="KW-0378">Hydrolase</keyword>
<dbReference type="InterPro" id="IPR027417">
    <property type="entry name" value="P-loop_NTPase"/>
</dbReference>
<keyword evidence="3" id="KW-0347">Helicase</keyword>
<evidence type="ECO:0000313" key="8">
    <source>
        <dbReference type="EMBL" id="QHT97320.1"/>
    </source>
</evidence>
<feature type="coiled-coil region" evidence="5">
    <location>
        <begin position="24"/>
        <end position="51"/>
    </location>
</feature>
<keyword evidence="4" id="KW-0067">ATP-binding</keyword>
<dbReference type="InterPro" id="IPR014001">
    <property type="entry name" value="Helicase_ATP-bd"/>
</dbReference>
<dbReference type="GO" id="GO:0016787">
    <property type="term" value="F:hydrolase activity"/>
    <property type="evidence" value="ECO:0007669"/>
    <property type="project" value="UniProtKB-KW"/>
</dbReference>
<organism evidence="8">
    <name type="scientific">viral metagenome</name>
    <dbReference type="NCBI Taxonomy" id="1070528"/>
    <lineage>
        <taxon>unclassified sequences</taxon>
        <taxon>metagenomes</taxon>
        <taxon>organismal metagenomes</taxon>
    </lineage>
</organism>
<feature type="domain" description="Helicase C-terminal" evidence="7">
    <location>
        <begin position="614"/>
        <end position="789"/>
    </location>
</feature>
<dbReference type="InterPro" id="IPR052431">
    <property type="entry name" value="SKI2_subfamily_helicases"/>
</dbReference>
<dbReference type="InterPro" id="IPR011545">
    <property type="entry name" value="DEAD/DEAH_box_helicase_dom"/>
</dbReference>
<dbReference type="PROSITE" id="PS51192">
    <property type="entry name" value="HELICASE_ATP_BIND_1"/>
    <property type="match status" value="1"/>
</dbReference>
<dbReference type="GO" id="GO:0005737">
    <property type="term" value="C:cytoplasm"/>
    <property type="evidence" value="ECO:0007669"/>
    <property type="project" value="TreeGrafter"/>
</dbReference>
<accession>A0A6C0IXQ5</accession>
<proteinExistence type="predicted"/>
<keyword evidence="1" id="KW-0547">Nucleotide-binding</keyword>
<evidence type="ECO:0000259" key="6">
    <source>
        <dbReference type="PROSITE" id="PS51192"/>
    </source>
</evidence>
<dbReference type="SMART" id="SM00487">
    <property type="entry name" value="DEXDc"/>
    <property type="match status" value="1"/>
</dbReference>
<dbReference type="Gene3D" id="3.40.50.300">
    <property type="entry name" value="P-loop containing nucleotide triphosphate hydrolases"/>
    <property type="match status" value="2"/>
</dbReference>
<evidence type="ECO:0000256" key="4">
    <source>
        <dbReference type="ARBA" id="ARBA00022840"/>
    </source>
</evidence>
<keyword evidence="5" id="KW-0175">Coiled coil</keyword>
<dbReference type="Pfam" id="PF00270">
    <property type="entry name" value="DEAD"/>
    <property type="match status" value="1"/>
</dbReference>
<evidence type="ECO:0000259" key="7">
    <source>
        <dbReference type="PROSITE" id="PS51194"/>
    </source>
</evidence>
<protein>
    <recommendedName>
        <fullName evidence="9">DEAD/DEAH box helicase</fullName>
    </recommendedName>
</protein>
<reference evidence="8" key="1">
    <citation type="journal article" date="2020" name="Nature">
        <title>Giant virus diversity and host interactions through global metagenomics.</title>
        <authorList>
            <person name="Schulz F."/>
            <person name="Roux S."/>
            <person name="Paez-Espino D."/>
            <person name="Jungbluth S."/>
            <person name="Walsh D.A."/>
            <person name="Denef V.J."/>
            <person name="McMahon K.D."/>
            <person name="Konstantinidis K.T."/>
            <person name="Eloe-Fadrosh E.A."/>
            <person name="Kyrpides N.C."/>
            <person name="Woyke T."/>
        </authorList>
    </citation>
    <scope>NUCLEOTIDE SEQUENCE</scope>
    <source>
        <strain evidence="8">GVMAG-M-3300025138-11</strain>
    </source>
</reference>
<dbReference type="GO" id="GO:0005524">
    <property type="term" value="F:ATP binding"/>
    <property type="evidence" value="ECO:0007669"/>
    <property type="project" value="UniProtKB-KW"/>
</dbReference>
<dbReference type="SUPFAM" id="SSF52540">
    <property type="entry name" value="P-loop containing nucleoside triphosphate hydrolases"/>
    <property type="match status" value="2"/>
</dbReference>
<evidence type="ECO:0000256" key="5">
    <source>
        <dbReference type="SAM" id="Coils"/>
    </source>
</evidence>
<dbReference type="EMBL" id="MN740275">
    <property type="protein sequence ID" value="QHT97320.1"/>
    <property type="molecule type" value="Genomic_DNA"/>
</dbReference>